<evidence type="ECO:0000313" key="6">
    <source>
        <dbReference type="Proteomes" id="UP001498238"/>
    </source>
</evidence>
<reference evidence="5 6" key="1">
    <citation type="submission" date="2024-01" db="EMBL/GenBank/DDBJ databases">
        <title>Characterization of antibiotic resistant novel bacterial strains and their environmental applications.</title>
        <authorList>
            <person name="Manzoor S."/>
            <person name="Abbas S."/>
            <person name="Arshad M."/>
            <person name="Ahmed I."/>
        </authorList>
    </citation>
    <scope>NUCLEOTIDE SEQUENCE [LARGE SCALE GENOMIC DNA]</scope>
    <source>
        <strain evidence="5 6">NCCP-602</strain>
    </source>
</reference>
<dbReference type="PROSITE" id="PS51118">
    <property type="entry name" value="HTH_HXLR"/>
    <property type="match status" value="1"/>
</dbReference>
<gene>
    <name evidence="5" type="ORF">NCCP602_13380</name>
</gene>
<protein>
    <recommendedName>
        <fullName evidence="4">HTH hxlR-type domain-containing protein</fullName>
    </recommendedName>
</protein>
<dbReference type="RefSeq" id="WP_339392268.1">
    <property type="nucleotide sequence ID" value="NZ_BAAAAF010000004.1"/>
</dbReference>
<keyword evidence="1" id="KW-0805">Transcription regulation</keyword>
<keyword evidence="3" id="KW-0804">Transcription</keyword>
<evidence type="ECO:0000256" key="1">
    <source>
        <dbReference type="ARBA" id="ARBA00023015"/>
    </source>
</evidence>
<dbReference type="Gene3D" id="1.10.10.10">
    <property type="entry name" value="Winged helix-like DNA-binding domain superfamily/Winged helix DNA-binding domain"/>
    <property type="match status" value="1"/>
</dbReference>
<dbReference type="InterPro" id="IPR036390">
    <property type="entry name" value="WH_DNA-bd_sf"/>
</dbReference>
<keyword evidence="2" id="KW-0238">DNA-binding</keyword>
<dbReference type="PANTHER" id="PTHR33204">
    <property type="entry name" value="TRANSCRIPTIONAL REGULATOR, MARR FAMILY"/>
    <property type="match status" value="1"/>
</dbReference>
<evidence type="ECO:0000259" key="4">
    <source>
        <dbReference type="PROSITE" id="PS51118"/>
    </source>
</evidence>
<dbReference type="InterPro" id="IPR002577">
    <property type="entry name" value="HTH_HxlR"/>
</dbReference>
<dbReference type="Proteomes" id="UP001498238">
    <property type="component" value="Unassembled WGS sequence"/>
</dbReference>
<dbReference type="InterPro" id="IPR036388">
    <property type="entry name" value="WH-like_DNA-bd_sf"/>
</dbReference>
<keyword evidence="6" id="KW-1185">Reference proteome</keyword>
<sequence>MPRSRVDGVIASWSHNCAAEVTVAVLGGAWKPVVLSLLGRHEVMRFGELRRAAGEPTPRVLTRQLRELEADGLINRTVYAEVPPKVEYSLTECGRNVQPLLDAMAAWGRDYAADVEREAAGGGTDMENDPGDAAGR</sequence>
<feature type="domain" description="HTH hxlR-type" evidence="4">
    <location>
        <begin position="17"/>
        <end position="116"/>
    </location>
</feature>
<dbReference type="PANTHER" id="PTHR33204:SF29">
    <property type="entry name" value="TRANSCRIPTIONAL REGULATOR"/>
    <property type="match status" value="1"/>
</dbReference>
<dbReference type="EMBL" id="BAAAAF010000004">
    <property type="protein sequence ID" value="GAA0035377.1"/>
    <property type="molecule type" value="Genomic_DNA"/>
</dbReference>
<dbReference type="Pfam" id="PF01638">
    <property type="entry name" value="HxlR"/>
    <property type="match status" value="1"/>
</dbReference>
<comment type="caution">
    <text evidence="5">The sequence shown here is derived from an EMBL/GenBank/DDBJ whole genome shotgun (WGS) entry which is preliminary data.</text>
</comment>
<dbReference type="SUPFAM" id="SSF46785">
    <property type="entry name" value="Winged helix' DNA-binding domain"/>
    <property type="match status" value="1"/>
</dbReference>
<proteinExistence type="predicted"/>
<name>A0ABN0SLT9_9MICO</name>
<organism evidence="5 6">
    <name type="scientific">Brevibacterium metallidurans</name>
    <dbReference type="NCBI Taxonomy" id="1482676"/>
    <lineage>
        <taxon>Bacteria</taxon>
        <taxon>Bacillati</taxon>
        <taxon>Actinomycetota</taxon>
        <taxon>Actinomycetes</taxon>
        <taxon>Micrococcales</taxon>
        <taxon>Brevibacteriaceae</taxon>
        <taxon>Brevibacterium</taxon>
    </lineage>
</organism>
<evidence type="ECO:0000313" key="5">
    <source>
        <dbReference type="EMBL" id="GAA0035377.1"/>
    </source>
</evidence>
<evidence type="ECO:0000256" key="2">
    <source>
        <dbReference type="ARBA" id="ARBA00023125"/>
    </source>
</evidence>
<accession>A0ABN0SLT9</accession>
<evidence type="ECO:0000256" key="3">
    <source>
        <dbReference type="ARBA" id="ARBA00023163"/>
    </source>
</evidence>